<comment type="caution">
    <text evidence="6">The sequence shown here is derived from an EMBL/GenBank/DDBJ whole genome shotgun (WGS) entry which is preliminary data.</text>
</comment>
<dbReference type="EMBL" id="ML976614">
    <property type="protein sequence ID" value="KAF1850248.1"/>
    <property type="molecule type" value="Genomic_DNA"/>
</dbReference>
<evidence type="ECO:0000313" key="6">
    <source>
        <dbReference type="EMBL" id="KAF1850248.1"/>
    </source>
</evidence>
<dbReference type="PANTHER" id="PTHR47849:SF8">
    <property type="entry name" value="LECTIN"/>
    <property type="match status" value="1"/>
</dbReference>
<keyword evidence="7" id="KW-1185">Reference proteome</keyword>
<feature type="signal peptide" evidence="4">
    <location>
        <begin position="1"/>
        <end position="17"/>
    </location>
</feature>
<feature type="chain" id="PRO_5040146529" evidence="4">
    <location>
        <begin position="18"/>
        <end position="152"/>
    </location>
</feature>
<sequence length="152" mass="15443">MRTAFIWALTALTAVSARVSNTGRCGAANGGLVCTGSSYGNCCSQYGWCGRTSAYCGTGCNSGFGTCSNVASSSARVSTLRTSTRSSSTVSSSTRSSSAAAASSTLKVSTSARCGYAFGATGGFTCAGSKFGDCCSQYSYWYAACVKLYQQS</sequence>
<dbReference type="GO" id="GO:0008061">
    <property type="term" value="F:chitin binding"/>
    <property type="evidence" value="ECO:0007669"/>
    <property type="project" value="UniProtKB-UniRule"/>
</dbReference>
<feature type="disulfide bond" evidence="3">
    <location>
        <begin position="42"/>
        <end position="56"/>
    </location>
</feature>
<evidence type="ECO:0000259" key="5">
    <source>
        <dbReference type="PROSITE" id="PS50941"/>
    </source>
</evidence>
<dbReference type="RefSeq" id="XP_040792811.1">
    <property type="nucleotide sequence ID" value="XM_040926665.1"/>
</dbReference>
<gene>
    <name evidence="6" type="ORF">K460DRAFT_12801</name>
</gene>
<dbReference type="GeneID" id="63843917"/>
<dbReference type="SMART" id="SM00270">
    <property type="entry name" value="ChtBD1"/>
    <property type="match status" value="1"/>
</dbReference>
<proteinExistence type="predicted"/>
<reference evidence="6" key="1">
    <citation type="submission" date="2020-01" db="EMBL/GenBank/DDBJ databases">
        <authorList>
            <consortium name="DOE Joint Genome Institute"/>
            <person name="Haridas S."/>
            <person name="Albert R."/>
            <person name="Binder M."/>
            <person name="Bloem J."/>
            <person name="Labutti K."/>
            <person name="Salamov A."/>
            <person name="Andreopoulos B."/>
            <person name="Baker S.E."/>
            <person name="Barry K."/>
            <person name="Bills G."/>
            <person name="Bluhm B.H."/>
            <person name="Cannon C."/>
            <person name="Castanera R."/>
            <person name="Culley D.E."/>
            <person name="Daum C."/>
            <person name="Ezra D."/>
            <person name="Gonzalez J.B."/>
            <person name="Henrissat B."/>
            <person name="Kuo A."/>
            <person name="Liang C."/>
            <person name="Lipzen A."/>
            <person name="Lutzoni F."/>
            <person name="Magnuson J."/>
            <person name="Mondo S."/>
            <person name="Nolan M."/>
            <person name="Ohm R."/>
            <person name="Pangilinan J."/>
            <person name="Park H.-J."/>
            <person name="Ramirez L."/>
            <person name="Alfaro M."/>
            <person name="Sun H."/>
            <person name="Tritt A."/>
            <person name="Yoshinaga Y."/>
            <person name="Zwiers L.-H."/>
            <person name="Turgeon B.G."/>
            <person name="Goodwin S.B."/>
            <person name="Spatafora J.W."/>
            <person name="Crous P.W."/>
            <person name="Grigoriev I.V."/>
        </authorList>
    </citation>
    <scope>NUCLEOTIDE SEQUENCE</scope>
    <source>
        <strain evidence="6">CBS 394.84</strain>
    </source>
</reference>
<keyword evidence="2 3" id="KW-1015">Disulfide bond</keyword>
<dbReference type="SUPFAM" id="SSF57016">
    <property type="entry name" value="Plant lectins/antimicrobial peptides"/>
    <property type="match status" value="1"/>
</dbReference>
<dbReference type="AlphaFoldDB" id="A0A9P4GPF9"/>
<dbReference type="PANTHER" id="PTHR47849">
    <property type="entry name" value="CHITIN-BINDING LECTIN 1"/>
    <property type="match status" value="1"/>
</dbReference>
<evidence type="ECO:0000256" key="2">
    <source>
        <dbReference type="ARBA" id="ARBA00023157"/>
    </source>
</evidence>
<accession>A0A9P4GPF9</accession>
<evidence type="ECO:0000256" key="4">
    <source>
        <dbReference type="SAM" id="SignalP"/>
    </source>
</evidence>
<comment type="caution">
    <text evidence="3">Lacks conserved residue(s) required for the propagation of feature annotation.</text>
</comment>
<dbReference type="OrthoDB" id="1193027at2759"/>
<dbReference type="Pfam" id="PF00187">
    <property type="entry name" value="Chitin_bind_1"/>
    <property type="match status" value="1"/>
</dbReference>
<dbReference type="PROSITE" id="PS50941">
    <property type="entry name" value="CHIT_BIND_I_2"/>
    <property type="match status" value="1"/>
</dbReference>
<dbReference type="InterPro" id="IPR036861">
    <property type="entry name" value="Endochitinase-like_sf"/>
</dbReference>
<keyword evidence="1 3" id="KW-0147">Chitin-binding</keyword>
<organism evidence="6 7">
    <name type="scientific">Cucurbitaria berberidis CBS 394.84</name>
    <dbReference type="NCBI Taxonomy" id="1168544"/>
    <lineage>
        <taxon>Eukaryota</taxon>
        <taxon>Fungi</taxon>
        <taxon>Dikarya</taxon>
        <taxon>Ascomycota</taxon>
        <taxon>Pezizomycotina</taxon>
        <taxon>Dothideomycetes</taxon>
        <taxon>Pleosporomycetidae</taxon>
        <taxon>Pleosporales</taxon>
        <taxon>Pleosporineae</taxon>
        <taxon>Cucurbitariaceae</taxon>
        <taxon>Cucurbitaria</taxon>
    </lineage>
</organism>
<dbReference type="Proteomes" id="UP000800039">
    <property type="component" value="Unassembled WGS sequence"/>
</dbReference>
<evidence type="ECO:0000256" key="3">
    <source>
        <dbReference type="PROSITE-ProRule" id="PRU00261"/>
    </source>
</evidence>
<evidence type="ECO:0000256" key="1">
    <source>
        <dbReference type="ARBA" id="ARBA00022669"/>
    </source>
</evidence>
<protein>
    <submittedName>
        <fullName evidence="6">Carbohydrate-binding module family 18 protein</fullName>
    </submittedName>
</protein>
<name>A0A9P4GPF9_9PLEO</name>
<keyword evidence="4" id="KW-0732">Signal</keyword>
<dbReference type="Gene3D" id="3.30.60.10">
    <property type="entry name" value="Endochitinase-like"/>
    <property type="match status" value="1"/>
</dbReference>
<feature type="domain" description="Chitin-binding type-1" evidence="5">
    <location>
        <begin position="22"/>
        <end position="69"/>
    </location>
</feature>
<dbReference type="InterPro" id="IPR001002">
    <property type="entry name" value="Chitin-bd_1"/>
</dbReference>
<evidence type="ECO:0000313" key="7">
    <source>
        <dbReference type="Proteomes" id="UP000800039"/>
    </source>
</evidence>